<dbReference type="FunFam" id="1.25.40.10:FF:000344">
    <property type="entry name" value="Pentatricopeptide repeat-containing protein"/>
    <property type="match status" value="1"/>
</dbReference>
<dbReference type="GO" id="GO:0009451">
    <property type="term" value="P:RNA modification"/>
    <property type="evidence" value="ECO:0007669"/>
    <property type="project" value="InterPro"/>
</dbReference>
<dbReference type="Pfam" id="PF20431">
    <property type="entry name" value="E_motif"/>
    <property type="match status" value="1"/>
</dbReference>
<dbReference type="FunFam" id="1.25.40.10:FF:000878">
    <property type="entry name" value="Pentatricopeptide repeat-containing protein"/>
    <property type="match status" value="1"/>
</dbReference>
<dbReference type="PANTHER" id="PTHR47926:SF347">
    <property type="entry name" value="PENTATRICOPEPTIDE REPEAT-CONTAINING PROTEIN"/>
    <property type="match status" value="1"/>
</dbReference>
<dbReference type="PANTHER" id="PTHR47926">
    <property type="entry name" value="PENTATRICOPEPTIDE REPEAT-CONTAINING PROTEIN"/>
    <property type="match status" value="1"/>
</dbReference>
<dbReference type="Pfam" id="PF01535">
    <property type="entry name" value="PPR"/>
    <property type="match status" value="4"/>
</dbReference>
<gene>
    <name evidence="3" type="ORF">H6P81_007727</name>
</gene>
<organism evidence="3 4">
    <name type="scientific">Aristolochia fimbriata</name>
    <name type="common">White veined hardy Dutchman's pipe vine</name>
    <dbReference type="NCBI Taxonomy" id="158543"/>
    <lineage>
        <taxon>Eukaryota</taxon>
        <taxon>Viridiplantae</taxon>
        <taxon>Streptophyta</taxon>
        <taxon>Embryophyta</taxon>
        <taxon>Tracheophyta</taxon>
        <taxon>Spermatophyta</taxon>
        <taxon>Magnoliopsida</taxon>
        <taxon>Magnoliidae</taxon>
        <taxon>Piperales</taxon>
        <taxon>Aristolochiaceae</taxon>
        <taxon>Aristolochia</taxon>
    </lineage>
</organism>
<dbReference type="SUPFAM" id="SSF48452">
    <property type="entry name" value="TPR-like"/>
    <property type="match status" value="1"/>
</dbReference>
<name>A0AAV7F1A4_ARIFI</name>
<feature type="repeat" description="PPR" evidence="2">
    <location>
        <begin position="328"/>
        <end position="362"/>
    </location>
</feature>
<feature type="repeat" description="PPR" evidence="2">
    <location>
        <begin position="293"/>
        <end position="327"/>
    </location>
</feature>
<reference evidence="3 4" key="1">
    <citation type="submission" date="2021-07" db="EMBL/GenBank/DDBJ databases">
        <title>The Aristolochia fimbriata genome: insights into angiosperm evolution, floral development and chemical biosynthesis.</title>
        <authorList>
            <person name="Jiao Y."/>
        </authorList>
    </citation>
    <scope>NUCLEOTIDE SEQUENCE [LARGE SCALE GENOMIC DNA]</scope>
    <source>
        <strain evidence="3">IBCAS-2021</strain>
        <tissue evidence="3">Leaf</tissue>
    </source>
</reference>
<sequence length="490" mass="54927">MKDRRNAIKKLRSFVCSLAYSTAFQNPISHYFSLLHSSRDGRNLQEIHARLLRNGLYSNVVLSSKLVIVYSKHKRLLPDSYSVFLHMPERNIYSWNIMIGEFSRSGFPERSIGLFSQMRRAGEDPDIFTLPLVVRACASLGDLRRGKLAHGVAVKLGLEMNVFVTSALVFLYVNLGKISEARKVFDEMPQRDAVLWTSMVGGYAQSGEPLMALAMFREMMGRVVELDGVVMVSLLLALSQLGWLRHGKAVHGWSVRRCLWLDLSVGNALIDMYIKCGGLDWAHRVFLCMPERDVISWSALILGYGINGHVETALNLFDLMLEEGMVPNSVTFLGVLSACSHTGMVEKAWEFSNMMKEYGVPLQLMHYACMVDVLGRVGNLAEAERFINEMPMKPDAAIWGALLGGCRLHGNIEVAERVTRKLFELEPERSGYYALMANIYAARGRFNDAERIWSFMRERNVSKVPGHSLIELNGCHSSTATVASLASETG</sequence>
<evidence type="ECO:0008006" key="5">
    <source>
        <dbReference type="Google" id="ProtNLM"/>
    </source>
</evidence>
<accession>A0AAV7F1A4</accession>
<dbReference type="Proteomes" id="UP000825729">
    <property type="component" value="Unassembled WGS sequence"/>
</dbReference>
<protein>
    <recommendedName>
        <fullName evidence="5">Pentatricopeptide repeat-containing protein</fullName>
    </recommendedName>
</protein>
<evidence type="ECO:0000256" key="2">
    <source>
        <dbReference type="PROSITE-ProRule" id="PRU00708"/>
    </source>
</evidence>
<keyword evidence="1" id="KW-0677">Repeat</keyword>
<comment type="caution">
    <text evidence="3">The sequence shown here is derived from an EMBL/GenBank/DDBJ whole genome shotgun (WGS) entry which is preliminary data.</text>
</comment>
<keyword evidence="4" id="KW-1185">Reference proteome</keyword>
<dbReference type="EMBL" id="JAINDJ010000003">
    <property type="protein sequence ID" value="KAG9454823.1"/>
    <property type="molecule type" value="Genomic_DNA"/>
</dbReference>
<dbReference type="PROSITE" id="PS51375">
    <property type="entry name" value="PPR"/>
    <property type="match status" value="4"/>
</dbReference>
<dbReference type="NCBIfam" id="TIGR00756">
    <property type="entry name" value="PPR"/>
    <property type="match status" value="4"/>
</dbReference>
<dbReference type="Gene3D" id="1.25.40.10">
    <property type="entry name" value="Tetratricopeptide repeat domain"/>
    <property type="match status" value="4"/>
</dbReference>
<evidence type="ECO:0000313" key="4">
    <source>
        <dbReference type="Proteomes" id="UP000825729"/>
    </source>
</evidence>
<dbReference type="InterPro" id="IPR011990">
    <property type="entry name" value="TPR-like_helical_dom_sf"/>
</dbReference>
<dbReference type="InterPro" id="IPR046848">
    <property type="entry name" value="E_motif"/>
</dbReference>
<evidence type="ECO:0000256" key="1">
    <source>
        <dbReference type="ARBA" id="ARBA00022737"/>
    </source>
</evidence>
<evidence type="ECO:0000313" key="3">
    <source>
        <dbReference type="EMBL" id="KAG9454823.1"/>
    </source>
</evidence>
<dbReference type="Pfam" id="PF13041">
    <property type="entry name" value="PPR_2"/>
    <property type="match status" value="1"/>
</dbReference>
<dbReference type="InterPro" id="IPR046960">
    <property type="entry name" value="PPR_At4g14850-like_plant"/>
</dbReference>
<dbReference type="AlphaFoldDB" id="A0AAV7F1A4"/>
<proteinExistence type="predicted"/>
<dbReference type="GO" id="GO:0003723">
    <property type="term" value="F:RNA binding"/>
    <property type="evidence" value="ECO:0007669"/>
    <property type="project" value="InterPro"/>
</dbReference>
<feature type="repeat" description="PPR" evidence="2">
    <location>
        <begin position="192"/>
        <end position="226"/>
    </location>
</feature>
<dbReference type="InterPro" id="IPR002885">
    <property type="entry name" value="PPR_rpt"/>
</dbReference>
<feature type="repeat" description="PPR" evidence="2">
    <location>
        <begin position="91"/>
        <end position="125"/>
    </location>
</feature>